<dbReference type="InterPro" id="IPR010773">
    <property type="entry name" value="Mycophage_PG1_Gp7"/>
</dbReference>
<name>A0A1T2X7G0_9BACL</name>
<dbReference type="AlphaFoldDB" id="A0A1T2X7G0"/>
<proteinExistence type="predicted"/>
<evidence type="ECO:0000313" key="3">
    <source>
        <dbReference type="Proteomes" id="UP000190188"/>
    </source>
</evidence>
<keyword evidence="1" id="KW-1133">Transmembrane helix</keyword>
<keyword evidence="3" id="KW-1185">Reference proteome</keyword>
<organism evidence="2 3">
    <name type="scientific">Paenibacillus selenitireducens</name>
    <dbReference type="NCBI Taxonomy" id="1324314"/>
    <lineage>
        <taxon>Bacteria</taxon>
        <taxon>Bacillati</taxon>
        <taxon>Bacillota</taxon>
        <taxon>Bacilli</taxon>
        <taxon>Bacillales</taxon>
        <taxon>Paenibacillaceae</taxon>
        <taxon>Paenibacillus</taxon>
    </lineage>
</organism>
<dbReference type="STRING" id="1324314.BVG16_20720"/>
<dbReference type="EMBL" id="MSZX01000008">
    <property type="protein sequence ID" value="OPA75755.1"/>
    <property type="molecule type" value="Genomic_DNA"/>
</dbReference>
<keyword evidence="1" id="KW-0812">Transmembrane</keyword>
<evidence type="ECO:0000313" key="2">
    <source>
        <dbReference type="EMBL" id="OPA75755.1"/>
    </source>
</evidence>
<keyword evidence="1" id="KW-0472">Membrane</keyword>
<dbReference type="Proteomes" id="UP000190188">
    <property type="component" value="Unassembled WGS sequence"/>
</dbReference>
<feature type="transmembrane region" description="Helical" evidence="1">
    <location>
        <begin position="94"/>
        <end position="114"/>
    </location>
</feature>
<accession>A0A1T2X7G0</accession>
<comment type="caution">
    <text evidence="2">The sequence shown here is derived from an EMBL/GenBank/DDBJ whole genome shotgun (WGS) entry which is preliminary data.</text>
</comment>
<feature type="transmembrane region" description="Helical" evidence="1">
    <location>
        <begin position="64"/>
        <end position="88"/>
    </location>
</feature>
<reference evidence="2 3" key="1">
    <citation type="submission" date="2017-01" db="EMBL/GenBank/DDBJ databases">
        <title>Genome analysis of Paenibacillus selenitrireducens ES3-24.</title>
        <authorList>
            <person name="Xu D."/>
            <person name="Yao R."/>
            <person name="Zheng S."/>
        </authorList>
    </citation>
    <scope>NUCLEOTIDE SEQUENCE [LARGE SCALE GENOMIC DNA]</scope>
    <source>
        <strain evidence="2 3">ES3-24</strain>
    </source>
</reference>
<dbReference type="RefSeq" id="WP_078501087.1">
    <property type="nucleotide sequence ID" value="NZ_MSZX01000008.1"/>
</dbReference>
<dbReference type="Pfam" id="PF07098">
    <property type="entry name" value="DUF1360"/>
    <property type="match status" value="1"/>
</dbReference>
<evidence type="ECO:0000256" key="1">
    <source>
        <dbReference type="SAM" id="Phobius"/>
    </source>
</evidence>
<sequence length="116" mass="13130">MNIEFSWLQLIVLSLASFRFTHLLVYDDITAPIRRLFIQLSTQTDDQGQTTTFLEPKGKGIQHFIGQILLCHWCTGIWSALGLTLLIWLAPIAWWLLIILAVAGLAAIIESIVLRL</sequence>
<protein>
    <submittedName>
        <fullName evidence="2">Sporulation protein</fullName>
    </submittedName>
</protein>
<gene>
    <name evidence="2" type="ORF">BVG16_20720</name>
</gene>
<feature type="transmembrane region" description="Helical" evidence="1">
    <location>
        <begin position="6"/>
        <end position="26"/>
    </location>
</feature>